<protein>
    <recommendedName>
        <fullName evidence="4">Secreted protein</fullName>
    </recommendedName>
</protein>
<evidence type="ECO:0000256" key="1">
    <source>
        <dbReference type="SAM" id="SignalP"/>
    </source>
</evidence>
<keyword evidence="1" id="KW-0732">Signal</keyword>
<dbReference type="Proteomes" id="UP000604117">
    <property type="component" value="Unassembled WGS sequence"/>
</dbReference>
<name>A0ABQ4CH33_9ACTN</name>
<evidence type="ECO:0000313" key="3">
    <source>
        <dbReference type="Proteomes" id="UP000604117"/>
    </source>
</evidence>
<organism evidence="2 3">
    <name type="scientific">Asanoa siamensis</name>
    <dbReference type="NCBI Taxonomy" id="926357"/>
    <lineage>
        <taxon>Bacteria</taxon>
        <taxon>Bacillati</taxon>
        <taxon>Actinomycetota</taxon>
        <taxon>Actinomycetes</taxon>
        <taxon>Micromonosporales</taxon>
        <taxon>Micromonosporaceae</taxon>
        <taxon>Asanoa</taxon>
    </lineage>
</organism>
<reference evidence="2 3" key="1">
    <citation type="submission" date="2021-01" db="EMBL/GenBank/DDBJ databases">
        <title>Whole genome shotgun sequence of Asanoa siamensis NBRC 107932.</title>
        <authorList>
            <person name="Komaki H."/>
            <person name="Tamura T."/>
        </authorList>
    </citation>
    <scope>NUCLEOTIDE SEQUENCE [LARGE SCALE GENOMIC DNA]</scope>
    <source>
        <strain evidence="2 3">NBRC 107932</strain>
    </source>
</reference>
<proteinExistence type="predicted"/>
<comment type="caution">
    <text evidence="2">The sequence shown here is derived from an EMBL/GenBank/DDBJ whole genome shotgun (WGS) entry which is preliminary data.</text>
</comment>
<feature type="signal peptide" evidence="1">
    <location>
        <begin position="1"/>
        <end position="18"/>
    </location>
</feature>
<keyword evidence="3" id="KW-1185">Reference proteome</keyword>
<evidence type="ECO:0000313" key="2">
    <source>
        <dbReference type="EMBL" id="GIF70594.1"/>
    </source>
</evidence>
<accession>A0ABQ4CH33</accession>
<sequence>MRRFVVAAAASAFALALAACGSDDAGTGAPAPSAAGAADAAETASACAEAVRISKDGAAAFEPGVSKLLELAVEGDEAKLAAAEEEFRTTLTAWSDKLTEFAGEPVEADVRAALTEGAATVRKIADPADNTPVNAAKDALTGVADKITSACA</sequence>
<evidence type="ECO:0008006" key="4">
    <source>
        <dbReference type="Google" id="ProtNLM"/>
    </source>
</evidence>
<feature type="chain" id="PRO_5046023644" description="Secreted protein" evidence="1">
    <location>
        <begin position="19"/>
        <end position="152"/>
    </location>
</feature>
<gene>
    <name evidence="2" type="ORF">Asi02nite_01120</name>
</gene>
<dbReference type="EMBL" id="BONE01000001">
    <property type="protein sequence ID" value="GIF70594.1"/>
    <property type="molecule type" value="Genomic_DNA"/>
</dbReference>
<dbReference type="PROSITE" id="PS51257">
    <property type="entry name" value="PROKAR_LIPOPROTEIN"/>
    <property type="match status" value="1"/>
</dbReference>
<dbReference type="RefSeq" id="WP_203710057.1">
    <property type="nucleotide sequence ID" value="NZ_BONE01000001.1"/>
</dbReference>